<sequence>MTEDLITDYIIPLPEGTMSGGKPIDGLAPCPNHCGEVAAVRMNKNGEIGRFCDGKISLRYCNGRHWMGQFRDFPNRDKETALQRARELELAGDAREYVELFENAWGVTLSQETQDHESANTSETPDSKPEKPELSPETAGKPETGNSGNSAGEPETPAEQSDNSGVSGPTTEEIHNSLYGG</sequence>
<feature type="compositionally biased region" description="Basic and acidic residues" evidence="1">
    <location>
        <begin position="125"/>
        <end position="134"/>
    </location>
</feature>
<accession>A0A501PSH1</accession>
<comment type="caution">
    <text evidence="2">The sequence shown here is derived from an EMBL/GenBank/DDBJ whole genome shotgun (WGS) entry which is preliminary data.</text>
</comment>
<organism evidence="2 3">
    <name type="scientific">Emcibacter nanhaiensis</name>
    <dbReference type="NCBI Taxonomy" id="1505037"/>
    <lineage>
        <taxon>Bacteria</taxon>
        <taxon>Pseudomonadati</taxon>
        <taxon>Pseudomonadota</taxon>
        <taxon>Alphaproteobacteria</taxon>
        <taxon>Emcibacterales</taxon>
        <taxon>Emcibacteraceae</taxon>
        <taxon>Emcibacter</taxon>
    </lineage>
</organism>
<keyword evidence="3" id="KW-1185">Reference proteome</keyword>
<reference evidence="3" key="1">
    <citation type="submission" date="2019-06" db="EMBL/GenBank/DDBJ databases">
        <title>The complete genome of Emcibacter congregatus ZYLT.</title>
        <authorList>
            <person name="Zhao Z."/>
        </authorList>
    </citation>
    <scope>NUCLEOTIDE SEQUENCE [LARGE SCALE GENOMIC DNA]</scope>
    <source>
        <strain evidence="3">MCCC 1A06723</strain>
    </source>
</reference>
<evidence type="ECO:0000313" key="3">
    <source>
        <dbReference type="Proteomes" id="UP000319148"/>
    </source>
</evidence>
<evidence type="ECO:0000313" key="2">
    <source>
        <dbReference type="EMBL" id="TPD63002.1"/>
    </source>
</evidence>
<dbReference type="Proteomes" id="UP000319148">
    <property type="component" value="Unassembled WGS sequence"/>
</dbReference>
<dbReference type="EMBL" id="VFIY01000004">
    <property type="protein sequence ID" value="TPD63002.1"/>
    <property type="molecule type" value="Genomic_DNA"/>
</dbReference>
<feature type="region of interest" description="Disordered" evidence="1">
    <location>
        <begin position="111"/>
        <end position="181"/>
    </location>
</feature>
<proteinExistence type="predicted"/>
<name>A0A501PSH1_9PROT</name>
<feature type="compositionally biased region" description="Polar residues" evidence="1">
    <location>
        <begin position="158"/>
        <end position="170"/>
    </location>
</feature>
<dbReference type="RefSeq" id="WP_139938252.1">
    <property type="nucleotide sequence ID" value="NZ_JBHSYP010000022.1"/>
</dbReference>
<protein>
    <submittedName>
        <fullName evidence="2">Uncharacterized protein</fullName>
    </submittedName>
</protein>
<gene>
    <name evidence="2" type="ORF">FIV46_02680</name>
</gene>
<evidence type="ECO:0000256" key="1">
    <source>
        <dbReference type="SAM" id="MobiDB-lite"/>
    </source>
</evidence>
<dbReference type="AlphaFoldDB" id="A0A501PSH1"/>